<dbReference type="RefSeq" id="XP_067924891.1">
    <property type="nucleotide sequence ID" value="XM_068063120.1"/>
</dbReference>
<keyword evidence="4" id="KW-1185">Reference proteome</keyword>
<dbReference type="VEuPathDB" id="ToxoDB:CSUI_002922"/>
<protein>
    <recommendedName>
        <fullName evidence="5">Transmembrane protein</fullName>
    </recommendedName>
</protein>
<dbReference type="GeneID" id="94426331"/>
<gene>
    <name evidence="3" type="ORF">CSUI_002922</name>
</gene>
<evidence type="ECO:0000256" key="2">
    <source>
        <dbReference type="SAM" id="Phobius"/>
    </source>
</evidence>
<evidence type="ECO:0000256" key="1">
    <source>
        <dbReference type="SAM" id="MobiDB-lite"/>
    </source>
</evidence>
<reference evidence="3 4" key="1">
    <citation type="journal article" date="2017" name="Int. J. Parasitol.">
        <title>The genome of the protozoan parasite Cystoisospora suis and a reverse vaccinology approach to identify vaccine candidates.</title>
        <authorList>
            <person name="Palmieri N."/>
            <person name="Shrestha A."/>
            <person name="Ruttkowski B."/>
            <person name="Beck T."/>
            <person name="Vogl C."/>
            <person name="Tomley F."/>
            <person name="Blake D.P."/>
            <person name="Joachim A."/>
        </authorList>
    </citation>
    <scope>NUCLEOTIDE SEQUENCE [LARGE SCALE GENOMIC DNA]</scope>
    <source>
        <strain evidence="3 4">Wien I</strain>
    </source>
</reference>
<keyword evidence="2" id="KW-0472">Membrane</keyword>
<accession>A0A2C6L741</accession>
<feature type="region of interest" description="Disordered" evidence="1">
    <location>
        <begin position="301"/>
        <end position="343"/>
    </location>
</feature>
<organism evidence="3 4">
    <name type="scientific">Cystoisospora suis</name>
    <dbReference type="NCBI Taxonomy" id="483139"/>
    <lineage>
        <taxon>Eukaryota</taxon>
        <taxon>Sar</taxon>
        <taxon>Alveolata</taxon>
        <taxon>Apicomplexa</taxon>
        <taxon>Conoidasida</taxon>
        <taxon>Coccidia</taxon>
        <taxon>Eucoccidiorida</taxon>
        <taxon>Eimeriorina</taxon>
        <taxon>Sarcocystidae</taxon>
        <taxon>Cystoisospora</taxon>
    </lineage>
</organism>
<keyword evidence="2" id="KW-1133">Transmembrane helix</keyword>
<feature type="compositionally biased region" description="Low complexity" evidence="1">
    <location>
        <begin position="328"/>
        <end position="343"/>
    </location>
</feature>
<keyword evidence="2" id="KW-0812">Transmembrane</keyword>
<evidence type="ECO:0000313" key="4">
    <source>
        <dbReference type="Proteomes" id="UP000221165"/>
    </source>
</evidence>
<evidence type="ECO:0000313" key="3">
    <source>
        <dbReference type="EMBL" id="PHJ23214.1"/>
    </source>
</evidence>
<dbReference type="EMBL" id="MIGC01001237">
    <property type="protein sequence ID" value="PHJ23214.1"/>
    <property type="molecule type" value="Genomic_DNA"/>
</dbReference>
<dbReference type="AlphaFoldDB" id="A0A2C6L741"/>
<feature type="transmembrane region" description="Helical" evidence="2">
    <location>
        <begin position="12"/>
        <end position="31"/>
    </location>
</feature>
<name>A0A2C6L741_9APIC</name>
<proteinExistence type="predicted"/>
<dbReference type="Proteomes" id="UP000221165">
    <property type="component" value="Unassembled WGS sequence"/>
</dbReference>
<evidence type="ECO:0008006" key="5">
    <source>
        <dbReference type="Google" id="ProtNLM"/>
    </source>
</evidence>
<comment type="caution">
    <text evidence="3">The sequence shown here is derived from an EMBL/GenBank/DDBJ whole genome shotgun (WGS) entry which is preliminary data.</text>
</comment>
<sequence length="360" mass="39547">MCTLFIYVGNRVSSMMYLHSFLVVALLWGDIPSVRDRGGLRVHAAARAVSSRGARPGVRLPQPPYQEEFLDGIATGQSMLQEHVDRDGPTARRLSGARPKTSVSRLARSLGRLRTWGRHGGGAQEFDAASPAVPGPSVRGAPSGGALVHFFAPMPGEGFSGGSGSDMCPRCTAREKILRDLRAAEAGNNLMRHELQLRLYGGQQATPYASAPFLARSGASHDRRIEQIELRASLRDRLSRENERREVLVQRRHDFDNYAAIREGFAASNLESRQEELRREQQARSHRARFLLQAMRQEVMQNGAGPPPVQAPRSSRGRGLFRRSSHDVQQAQAAPPPSQAAQAAIAIVADTTSRRNRRPG</sequence>